<sequence length="158" mass="18309">MYGPLWDLSTPTWIPGKENMVADASSRNPNFGLSEDEMKERSMHQMLSTNTFTENEEYQPNQLITTVTTSNARESQSPQKLQVQAASQDKTLGVNHRENDQNSTTREKQPHQKDITHNTNLPKEILTLYHDHPLAGHYGYRKTLELILRRYWWKGINA</sequence>
<comment type="caution">
    <text evidence="3">The sequence shown here is derived from an EMBL/GenBank/DDBJ whole genome shotgun (WGS) entry which is preliminary data.</text>
</comment>
<evidence type="ECO:0000259" key="2">
    <source>
        <dbReference type="Pfam" id="PF17921"/>
    </source>
</evidence>
<dbReference type="EMBL" id="QEAM01000347">
    <property type="protein sequence ID" value="TPX40992.1"/>
    <property type="molecule type" value="Genomic_DNA"/>
</dbReference>
<feature type="compositionally biased region" description="Basic and acidic residues" evidence="1">
    <location>
        <begin position="95"/>
        <end position="116"/>
    </location>
</feature>
<dbReference type="InterPro" id="IPR041588">
    <property type="entry name" value="Integrase_H2C2"/>
</dbReference>
<feature type="compositionally biased region" description="Polar residues" evidence="1">
    <location>
        <begin position="69"/>
        <end position="90"/>
    </location>
</feature>
<protein>
    <recommendedName>
        <fullName evidence="2">Integrase zinc-binding domain-containing protein</fullName>
    </recommendedName>
</protein>
<organism evidence="3 4">
    <name type="scientific">Synchytrium endobioticum</name>
    <dbReference type="NCBI Taxonomy" id="286115"/>
    <lineage>
        <taxon>Eukaryota</taxon>
        <taxon>Fungi</taxon>
        <taxon>Fungi incertae sedis</taxon>
        <taxon>Chytridiomycota</taxon>
        <taxon>Chytridiomycota incertae sedis</taxon>
        <taxon>Chytridiomycetes</taxon>
        <taxon>Synchytriales</taxon>
        <taxon>Synchytriaceae</taxon>
        <taxon>Synchytrium</taxon>
    </lineage>
</organism>
<feature type="domain" description="Integrase zinc-binding" evidence="2">
    <location>
        <begin position="119"/>
        <end position="157"/>
    </location>
</feature>
<dbReference type="AlphaFoldDB" id="A0A507CPD0"/>
<evidence type="ECO:0000256" key="1">
    <source>
        <dbReference type="SAM" id="MobiDB-lite"/>
    </source>
</evidence>
<dbReference type="OrthoDB" id="2185046at2759"/>
<feature type="region of interest" description="Disordered" evidence="1">
    <location>
        <begin position="69"/>
        <end position="116"/>
    </location>
</feature>
<proteinExistence type="predicted"/>
<dbReference type="Gene3D" id="1.10.340.70">
    <property type="match status" value="1"/>
</dbReference>
<evidence type="ECO:0000313" key="3">
    <source>
        <dbReference type="EMBL" id="TPX40992.1"/>
    </source>
</evidence>
<dbReference type="Pfam" id="PF17921">
    <property type="entry name" value="Integrase_H2C2"/>
    <property type="match status" value="1"/>
</dbReference>
<dbReference type="Proteomes" id="UP000320475">
    <property type="component" value="Unassembled WGS sequence"/>
</dbReference>
<name>A0A507CPD0_9FUNG</name>
<gene>
    <name evidence="3" type="ORF">SeLEV6574_g06300</name>
</gene>
<evidence type="ECO:0000313" key="4">
    <source>
        <dbReference type="Proteomes" id="UP000320475"/>
    </source>
</evidence>
<accession>A0A507CPD0</accession>
<reference evidence="3 4" key="1">
    <citation type="journal article" date="2019" name="Sci. Rep.">
        <title>Comparative genomics of chytrid fungi reveal insights into the obligate biotrophic and pathogenic lifestyle of Synchytrium endobioticum.</title>
        <authorList>
            <person name="van de Vossenberg B.T.L.H."/>
            <person name="Warris S."/>
            <person name="Nguyen H.D.T."/>
            <person name="van Gent-Pelzer M.P.E."/>
            <person name="Joly D.L."/>
            <person name="van de Geest H.C."/>
            <person name="Bonants P.J.M."/>
            <person name="Smith D.S."/>
            <person name="Levesque C.A."/>
            <person name="van der Lee T.A.J."/>
        </authorList>
    </citation>
    <scope>NUCLEOTIDE SEQUENCE [LARGE SCALE GENOMIC DNA]</scope>
    <source>
        <strain evidence="3 4">LEV6574</strain>
    </source>
</reference>